<protein>
    <submittedName>
        <fullName evidence="3">Predicted protein</fullName>
    </submittedName>
</protein>
<accession>C1MQM3</accession>
<evidence type="ECO:0000313" key="4">
    <source>
        <dbReference type="Proteomes" id="UP000001876"/>
    </source>
</evidence>
<dbReference type="PANTHER" id="PTHR13049">
    <property type="entry name" value="DUF814-RELATED"/>
    <property type="match status" value="1"/>
</dbReference>
<dbReference type="KEGG" id="mpp:MICPUCDRAFT_16406"/>
<dbReference type="Pfam" id="PF05670">
    <property type="entry name" value="NFACT-R_1"/>
    <property type="match status" value="1"/>
</dbReference>
<comment type="similarity">
    <text evidence="1">Belongs to the CCDC25 family.</text>
</comment>
<dbReference type="EMBL" id="GG663738">
    <property type="protein sequence ID" value="EEH57735.1"/>
    <property type="molecule type" value="Genomic_DNA"/>
</dbReference>
<dbReference type="PANTHER" id="PTHR13049:SF2">
    <property type="entry name" value="COILED-COIL DOMAIN-CONTAINING PROTEIN 25"/>
    <property type="match status" value="1"/>
</dbReference>
<dbReference type="InterPro" id="IPR008532">
    <property type="entry name" value="NFACT_RNA-bd"/>
</dbReference>
<dbReference type="RefSeq" id="XP_003057784.1">
    <property type="nucleotide sequence ID" value="XM_003057738.1"/>
</dbReference>
<organism evidence="4">
    <name type="scientific">Micromonas pusilla (strain CCMP1545)</name>
    <name type="common">Picoplanktonic green alga</name>
    <dbReference type="NCBI Taxonomy" id="564608"/>
    <lineage>
        <taxon>Eukaryota</taxon>
        <taxon>Viridiplantae</taxon>
        <taxon>Chlorophyta</taxon>
        <taxon>Mamiellophyceae</taxon>
        <taxon>Mamiellales</taxon>
        <taxon>Mamiellaceae</taxon>
        <taxon>Micromonas</taxon>
    </lineage>
</organism>
<dbReference type="GeneID" id="9683222"/>
<evidence type="ECO:0000313" key="3">
    <source>
        <dbReference type="EMBL" id="EEH57735.1"/>
    </source>
</evidence>
<dbReference type="Proteomes" id="UP000001876">
    <property type="component" value="Unassembled WGS sequence"/>
</dbReference>
<reference evidence="3 4" key="1">
    <citation type="journal article" date="2009" name="Science">
        <title>Green evolution and dynamic adaptations revealed by genomes of the marine picoeukaryotes Micromonas.</title>
        <authorList>
            <person name="Worden A.Z."/>
            <person name="Lee J.H."/>
            <person name="Mock T."/>
            <person name="Rouze P."/>
            <person name="Simmons M.P."/>
            <person name="Aerts A.L."/>
            <person name="Allen A.E."/>
            <person name="Cuvelier M.L."/>
            <person name="Derelle E."/>
            <person name="Everett M.V."/>
            <person name="Foulon E."/>
            <person name="Grimwood J."/>
            <person name="Gundlach H."/>
            <person name="Henrissat B."/>
            <person name="Napoli C."/>
            <person name="McDonald S.M."/>
            <person name="Parker M.S."/>
            <person name="Rombauts S."/>
            <person name="Salamov A."/>
            <person name="Von Dassow P."/>
            <person name="Badger J.H."/>
            <person name="Coutinho P.M."/>
            <person name="Demir E."/>
            <person name="Dubchak I."/>
            <person name="Gentemann C."/>
            <person name="Eikrem W."/>
            <person name="Gready J.E."/>
            <person name="John U."/>
            <person name="Lanier W."/>
            <person name="Lindquist E.A."/>
            <person name="Lucas S."/>
            <person name="Mayer K.F."/>
            <person name="Moreau H."/>
            <person name="Not F."/>
            <person name="Otillar R."/>
            <person name="Panaud O."/>
            <person name="Pangilinan J."/>
            <person name="Paulsen I."/>
            <person name="Piegu B."/>
            <person name="Poliakov A."/>
            <person name="Robbens S."/>
            <person name="Schmutz J."/>
            <person name="Toulza E."/>
            <person name="Wyss T."/>
            <person name="Zelensky A."/>
            <person name="Zhou K."/>
            <person name="Armbrust E.V."/>
            <person name="Bhattacharya D."/>
            <person name="Goodenough U.W."/>
            <person name="Van de Peer Y."/>
            <person name="Grigoriev I.V."/>
        </authorList>
    </citation>
    <scope>NUCLEOTIDE SEQUENCE [LARGE SCALE GENOMIC DNA]</scope>
    <source>
        <strain evidence="3 4">CCMP1545</strain>
    </source>
</reference>
<dbReference type="OMA" id="YHDEKAV"/>
<dbReference type="AlphaFoldDB" id="C1MQM3"/>
<keyword evidence="4" id="KW-1185">Reference proteome</keyword>
<dbReference type="OrthoDB" id="200398at2759"/>
<proteinExistence type="inferred from homology"/>
<name>C1MQM3_MICPC</name>
<feature type="domain" description="NFACT RNA-binding" evidence="2">
    <location>
        <begin position="1"/>
        <end position="113"/>
    </location>
</feature>
<dbReference type="InterPro" id="IPR039730">
    <property type="entry name" value="Jlp2/Ccd25"/>
</dbReference>
<sequence length="216" mass="25327">MVLYFTPVGADETKHSLYMGRDKVENEDLIKWGLPEDVWFHVDKLSSAHVYLRVARGESMDDIREDELEDCAQLVKANSIVGNKENNVGVVYTPWSNLKKLPRMEVGQVGFHDLKLVRRVKVATRKNEIVNRLNKTKTESFPDLAMERDEYDREIREEKKAAYREQEFRRVEEERERAADREARSYDRIMDTDAMVSNKDNAQKYASVEEAEDDFM</sequence>
<evidence type="ECO:0000259" key="2">
    <source>
        <dbReference type="Pfam" id="PF05670"/>
    </source>
</evidence>
<gene>
    <name evidence="3" type="ORF">MICPUCDRAFT_16406</name>
</gene>
<dbReference type="eggNOG" id="KOG3272">
    <property type="taxonomic scope" value="Eukaryota"/>
</dbReference>
<evidence type="ECO:0000256" key="1">
    <source>
        <dbReference type="ARBA" id="ARBA00008998"/>
    </source>
</evidence>